<name>A0A0B7GQC5_TREPH</name>
<dbReference type="OrthoDB" id="354433at2"/>
<dbReference type="RefSeq" id="WP_044634287.1">
    <property type="nucleotide sequence ID" value="NZ_CDNC01000001.1"/>
</dbReference>
<sequence>MNPKTRTRRIELSLLFAVAILAAIIFQPISKAVEKRLVVARDAWMDYVEDLTGLKFEYESLSPSIFRSILLKNVSVYDAEKNEKIAFFSRINLKYNFWALFSGDALSIIKAVHINDGDIEFSTVKNSSVAEKISRLLKSDEPATDIPEQETEQFGYALYHKLTNLDIRIQNTKINFSDSVQKLAMIIPIGNFTLDADDIIFKMNFETEYFNTKYADFGQLKTAVFAEGKFDKRNSSGTASFGLETFKGDRFVISPIRFFAFYRERLLTVTTIRDVQPFDISATWKPKTGEIHASFNCENMRPLEWIRFLNQNNFVIDTDSNISGEITADYVPSKGLTWNSDIRANIPVVKFSNSYHLKKLVAQINASGDESKIRVKKLRIDSPQAVLSSFFTFDLKQRIPEGSFFIDKFTLPSGKILSARAYFNKRGRRYFCSVPLFRIGAAELHDIQLAATPEKMKTDFNLSAKDESGYYSFDGSITYGAEAKKTKAFLEVHSAFDAVNVGTIYKIASSFSPQKNTSTDSIADALSSMQATTEFYISSDFSDFSYNFIRLVVASNKVNNLYALFSLKGNQSSFSITDINCSYKGLDIRGDVHANFEQFNDIIFESFFAVNTTAYHFQGFYTDRSLTVYGDYGLTVAAYFDSVKGLIGSAQVKELPVPLLPLFFSLDSEFSIKNSKSWEFICKSGRFGYDSLRTFVQTGSGLDFKGKINQGGAFFNEVKIGTDLSYLFGTAAFSKIPDADPQLTRFSSAISLNSTDQTEQFAFNSDFTLSDTLYFNGSSSIENIDLRRFLSGQNEESRVSGSMNFLGTPQNFSFNLLVENFNAIINGTKTSFVGGIGIDDGTIAFLPSTLHWGNYVFSEIHGSCTPEQSFGQLNFMFNGGLAGKESKANCSIQFSGLKSEEGIKQNMFGAFMNMTKEYTIVAGLKDWEFGEYSGKETQATFIREKGVTALYAGNNDEITGFILDDGTLSLQLADSLPVHFSLNGSIKDKNLDLNFSNLFVQLKPVWDFTGLDYVLFYDGTVSGDVKITGTVTEPQFKGRLAGRKILVNSPNYVPEIYGPVSLDVILDGTNLLVPYTELRGPSATVWAEYQAEFNGFIPDDMIIKCGTIGENLGVMKTNNLLFKADGYAGCDLVIVIDHEKVALNGSATFDKGYFLINFADFDKFNEKYSSKDGSRRRPFQMNLVLSAGHKTEFRWPTSDFPVIRTLVQADEPLELIVDPETGSFFMRGIAAMRGGEILWIKRNFYIKSGQMDFTNSENKFDPRISFQAEIRDRDMNGDSIRLMLSATDQPLLSFSPLLTSDPPRSNAELMQLFGQVVLGDTSKENIGKDVVIVASDLLAQWGLFKKVESKIRDFLHLDVFSLRTLVLQNAIFGNLFNKAPDKPLTIGNYFDNTSVYIGKYFGSAIYTDALLHLSHYAPLVGHSFGVRRPVYGSLLFQPELGLEVATPFFLLRWGWAPARPDSLFVPDTSMRISWKFAY</sequence>
<keyword evidence="7" id="KW-1185">Reference proteome</keyword>
<dbReference type="GeneID" id="57753752"/>
<proteinExistence type="predicted"/>
<dbReference type="EMBL" id="CDNC01000001">
    <property type="protein sequence ID" value="CEM60633.1"/>
    <property type="molecule type" value="Genomic_DNA"/>
</dbReference>
<feature type="domain" description="Translocation and assembly module TamB C-terminal" evidence="5">
    <location>
        <begin position="1217"/>
        <end position="1363"/>
    </location>
</feature>
<evidence type="ECO:0000256" key="2">
    <source>
        <dbReference type="ARBA" id="ARBA00022692"/>
    </source>
</evidence>
<keyword evidence="2" id="KW-0812">Transmembrane</keyword>
<dbReference type="Proteomes" id="UP000042527">
    <property type="component" value="Unassembled WGS sequence"/>
</dbReference>
<dbReference type="GO" id="GO:0009306">
    <property type="term" value="P:protein secretion"/>
    <property type="evidence" value="ECO:0007669"/>
    <property type="project" value="InterPro"/>
</dbReference>
<dbReference type="GO" id="GO:0005886">
    <property type="term" value="C:plasma membrane"/>
    <property type="evidence" value="ECO:0007669"/>
    <property type="project" value="InterPro"/>
</dbReference>
<dbReference type="InterPro" id="IPR007452">
    <property type="entry name" value="TamB_C"/>
</dbReference>
<keyword evidence="3" id="KW-1133">Transmembrane helix</keyword>
<evidence type="ECO:0000256" key="3">
    <source>
        <dbReference type="ARBA" id="ARBA00022989"/>
    </source>
</evidence>
<organism evidence="6 7">
    <name type="scientific">Treponema phagedenis</name>
    <dbReference type="NCBI Taxonomy" id="162"/>
    <lineage>
        <taxon>Bacteria</taxon>
        <taxon>Pseudomonadati</taxon>
        <taxon>Spirochaetota</taxon>
        <taxon>Spirochaetia</taxon>
        <taxon>Spirochaetales</taxon>
        <taxon>Treponemataceae</taxon>
        <taxon>Treponema</taxon>
    </lineage>
</organism>
<comment type="subcellular location">
    <subcellularLocation>
        <location evidence="1">Membrane</location>
        <topology evidence="1">Single-pass membrane protein</topology>
    </subcellularLocation>
</comment>
<evidence type="ECO:0000313" key="6">
    <source>
        <dbReference type="EMBL" id="CEM60633.1"/>
    </source>
</evidence>
<evidence type="ECO:0000256" key="4">
    <source>
        <dbReference type="ARBA" id="ARBA00023136"/>
    </source>
</evidence>
<evidence type="ECO:0000313" key="7">
    <source>
        <dbReference type="Proteomes" id="UP000042527"/>
    </source>
</evidence>
<keyword evidence="4" id="KW-0472">Membrane</keyword>
<gene>
    <name evidence="6" type="ORF">TPHV1_10301</name>
</gene>
<accession>A0A0B7GQC5</accession>
<reference evidence="7" key="1">
    <citation type="submission" date="2015-01" db="EMBL/GenBank/DDBJ databases">
        <authorList>
            <person name="Manzoor Shahid"/>
            <person name="Zubair Saima"/>
        </authorList>
    </citation>
    <scope>NUCLEOTIDE SEQUENCE [LARGE SCALE GENOMIC DNA]</scope>
    <source>
        <strain evidence="7">V1</strain>
    </source>
</reference>
<dbReference type="Pfam" id="PF04357">
    <property type="entry name" value="TamB"/>
    <property type="match status" value="1"/>
</dbReference>
<evidence type="ECO:0000259" key="5">
    <source>
        <dbReference type="Pfam" id="PF04357"/>
    </source>
</evidence>
<evidence type="ECO:0000256" key="1">
    <source>
        <dbReference type="ARBA" id="ARBA00004167"/>
    </source>
</evidence>
<protein>
    <recommendedName>
        <fullName evidence="5">Translocation and assembly module TamB C-terminal domain-containing protein</fullName>
    </recommendedName>
</protein>